<organism evidence="8 9">
    <name type="scientific">Cloeon dipterum</name>
    <dbReference type="NCBI Taxonomy" id="197152"/>
    <lineage>
        <taxon>Eukaryota</taxon>
        <taxon>Metazoa</taxon>
        <taxon>Ecdysozoa</taxon>
        <taxon>Arthropoda</taxon>
        <taxon>Hexapoda</taxon>
        <taxon>Insecta</taxon>
        <taxon>Pterygota</taxon>
        <taxon>Palaeoptera</taxon>
        <taxon>Ephemeroptera</taxon>
        <taxon>Pisciforma</taxon>
        <taxon>Baetidae</taxon>
        <taxon>Cloeon</taxon>
    </lineage>
</organism>
<gene>
    <name evidence="8" type="ORF">CLODIP_2_CD15528</name>
</gene>
<dbReference type="OrthoDB" id="8922241at2759"/>
<reference evidence="8 9" key="1">
    <citation type="submission" date="2020-04" db="EMBL/GenBank/DDBJ databases">
        <authorList>
            <person name="Alioto T."/>
            <person name="Alioto T."/>
            <person name="Gomez Garrido J."/>
        </authorList>
    </citation>
    <scope>NUCLEOTIDE SEQUENCE [LARGE SCALE GENOMIC DNA]</scope>
</reference>
<evidence type="ECO:0000256" key="4">
    <source>
        <dbReference type="ARBA" id="ARBA00022833"/>
    </source>
</evidence>
<keyword evidence="4" id="KW-0862">Zinc</keyword>
<comment type="caution">
    <text evidence="8">The sequence shown here is derived from an EMBL/GenBank/DDBJ whole genome shotgun (WGS) entry which is preliminary data.</text>
</comment>
<dbReference type="Proteomes" id="UP000494165">
    <property type="component" value="Unassembled WGS sequence"/>
</dbReference>
<dbReference type="Gene3D" id="3.30.160.60">
    <property type="entry name" value="Classic Zinc Finger"/>
    <property type="match status" value="1"/>
</dbReference>
<evidence type="ECO:0000256" key="1">
    <source>
        <dbReference type="ARBA" id="ARBA00022723"/>
    </source>
</evidence>
<dbReference type="GO" id="GO:0008270">
    <property type="term" value="F:zinc ion binding"/>
    <property type="evidence" value="ECO:0007669"/>
    <property type="project" value="UniProtKB-KW"/>
</dbReference>
<dbReference type="GO" id="GO:0005634">
    <property type="term" value="C:nucleus"/>
    <property type="evidence" value="ECO:0007669"/>
    <property type="project" value="TreeGrafter"/>
</dbReference>
<proteinExistence type="predicted"/>
<evidence type="ECO:0000256" key="5">
    <source>
        <dbReference type="PROSITE-ProRule" id="PRU00042"/>
    </source>
</evidence>
<dbReference type="InterPro" id="IPR013087">
    <property type="entry name" value="Znf_C2H2_type"/>
</dbReference>
<dbReference type="AlphaFoldDB" id="A0A8S1BU42"/>
<dbReference type="PROSITE" id="PS00028">
    <property type="entry name" value="ZINC_FINGER_C2H2_1"/>
    <property type="match status" value="3"/>
</dbReference>
<protein>
    <recommendedName>
        <fullName evidence="7">C2H2-type domain-containing protein</fullName>
    </recommendedName>
</protein>
<evidence type="ECO:0000259" key="7">
    <source>
        <dbReference type="PROSITE" id="PS50157"/>
    </source>
</evidence>
<dbReference type="PROSITE" id="PS50157">
    <property type="entry name" value="ZINC_FINGER_C2H2_2"/>
    <property type="match status" value="1"/>
</dbReference>
<feature type="region of interest" description="Disordered" evidence="6">
    <location>
        <begin position="45"/>
        <end position="75"/>
    </location>
</feature>
<keyword evidence="3 5" id="KW-0863">Zinc-finger</keyword>
<sequence length="431" mass="48994">MDYADGHPVEDTAPAAVLHNSGIMREIIPLDRVAGDFEFVSVPSATSGTMEPEEFDPLSVTSSSEPEVPTKKMKMSQRFVLSPGGLLRNMHPSDPTMQRQVLIPAGSLLRLVPPTSSQPPNASTVVKKEAEEGSLDESGLKVKLQRLPRKTANTNECWHCNTKTANLVRHLENEECFTPIVKCSYCQRIFTSEHKYDDHFENCSEKRITCEVCNKTFLSGFLFTYHWYHTHTEQIPKDSGNCRHCNGWCQMLVGVKKPRCAICSSTYSSRAGLMRHVYESHLKTDFLIARIFRKRLTCQLCFNNFGTVAEMINHYLRMDCNFRRCEICSAVFKDQAKLVEHVYMCHNNPSVVREPGNYHECRKDDLGLIPASLPSRGFDKSDFENVLGIFNLDEVLCALFLSSKFCFYFVFLRNNKLQAQCVNDDNIATLI</sequence>
<keyword evidence="1" id="KW-0479">Metal-binding</keyword>
<dbReference type="EMBL" id="CADEPI010000010">
    <property type="protein sequence ID" value="CAB3363026.1"/>
    <property type="molecule type" value="Genomic_DNA"/>
</dbReference>
<name>A0A8S1BU42_9INSE</name>
<evidence type="ECO:0000256" key="6">
    <source>
        <dbReference type="SAM" id="MobiDB-lite"/>
    </source>
</evidence>
<keyword evidence="2" id="KW-0677">Repeat</keyword>
<dbReference type="SMART" id="SM00355">
    <property type="entry name" value="ZnF_C2H2"/>
    <property type="match status" value="4"/>
</dbReference>
<dbReference type="GO" id="GO:0000977">
    <property type="term" value="F:RNA polymerase II transcription regulatory region sequence-specific DNA binding"/>
    <property type="evidence" value="ECO:0007669"/>
    <property type="project" value="TreeGrafter"/>
</dbReference>
<evidence type="ECO:0000256" key="2">
    <source>
        <dbReference type="ARBA" id="ARBA00022737"/>
    </source>
</evidence>
<feature type="domain" description="C2H2-type" evidence="7">
    <location>
        <begin position="208"/>
        <end position="236"/>
    </location>
</feature>
<keyword evidence="9" id="KW-1185">Reference proteome</keyword>
<dbReference type="PANTHER" id="PTHR24379:SF127">
    <property type="entry name" value="BLOODY FINGERS-RELATED"/>
    <property type="match status" value="1"/>
</dbReference>
<evidence type="ECO:0000313" key="8">
    <source>
        <dbReference type="EMBL" id="CAB3363026.1"/>
    </source>
</evidence>
<accession>A0A8S1BU42</accession>
<evidence type="ECO:0000256" key="3">
    <source>
        <dbReference type="ARBA" id="ARBA00022771"/>
    </source>
</evidence>
<dbReference type="PANTHER" id="PTHR24379">
    <property type="entry name" value="KRAB AND ZINC FINGER DOMAIN-CONTAINING"/>
    <property type="match status" value="1"/>
</dbReference>
<dbReference type="GO" id="GO:0000981">
    <property type="term" value="F:DNA-binding transcription factor activity, RNA polymerase II-specific"/>
    <property type="evidence" value="ECO:0007669"/>
    <property type="project" value="TreeGrafter"/>
</dbReference>
<evidence type="ECO:0000313" key="9">
    <source>
        <dbReference type="Proteomes" id="UP000494165"/>
    </source>
</evidence>